<comment type="caution">
    <text evidence="1">The sequence shown here is derived from an EMBL/GenBank/DDBJ whole genome shotgun (WGS) entry which is preliminary data.</text>
</comment>
<evidence type="ECO:0000313" key="2">
    <source>
        <dbReference type="Proteomes" id="UP000439903"/>
    </source>
</evidence>
<dbReference type="Proteomes" id="UP000439903">
    <property type="component" value="Unassembled WGS sequence"/>
</dbReference>
<accession>A0A8H4B5A0</accession>
<dbReference type="AlphaFoldDB" id="A0A8H4B5A0"/>
<proteinExistence type="predicted"/>
<protein>
    <submittedName>
        <fullName evidence="1">Uncharacterized protein</fullName>
    </submittedName>
</protein>
<dbReference type="EMBL" id="WTPW01000010">
    <property type="protein sequence ID" value="KAF0561157.1"/>
    <property type="molecule type" value="Genomic_DNA"/>
</dbReference>
<organism evidence="1 2">
    <name type="scientific">Gigaspora margarita</name>
    <dbReference type="NCBI Taxonomy" id="4874"/>
    <lineage>
        <taxon>Eukaryota</taxon>
        <taxon>Fungi</taxon>
        <taxon>Fungi incertae sedis</taxon>
        <taxon>Mucoromycota</taxon>
        <taxon>Glomeromycotina</taxon>
        <taxon>Glomeromycetes</taxon>
        <taxon>Diversisporales</taxon>
        <taxon>Gigasporaceae</taxon>
        <taxon>Gigaspora</taxon>
    </lineage>
</organism>
<reference evidence="1 2" key="1">
    <citation type="journal article" date="2019" name="Environ. Microbiol.">
        <title>At the nexus of three kingdoms: the genome of the mycorrhizal fungus Gigaspora margarita provides insights into plant, endobacterial and fungal interactions.</title>
        <authorList>
            <person name="Venice F."/>
            <person name="Ghignone S."/>
            <person name="Salvioli di Fossalunga A."/>
            <person name="Amselem J."/>
            <person name="Novero M."/>
            <person name="Xianan X."/>
            <person name="Sedzielewska Toro K."/>
            <person name="Morin E."/>
            <person name="Lipzen A."/>
            <person name="Grigoriev I.V."/>
            <person name="Henrissat B."/>
            <person name="Martin F.M."/>
            <person name="Bonfante P."/>
        </authorList>
    </citation>
    <scope>NUCLEOTIDE SEQUENCE [LARGE SCALE GENOMIC DNA]</scope>
    <source>
        <strain evidence="1 2">BEG34</strain>
    </source>
</reference>
<name>A0A8H4B5A0_GIGMA</name>
<keyword evidence="2" id="KW-1185">Reference proteome</keyword>
<gene>
    <name evidence="1" type="ORF">F8M41_025346</name>
</gene>
<evidence type="ECO:0000313" key="1">
    <source>
        <dbReference type="EMBL" id="KAF0561157.1"/>
    </source>
</evidence>
<sequence length="97" mass="10897">MLICPRVLGPLFSTSLSKSTTLSVVVTLHNVTTESRFNHPFLPHLSKIKYLYSQKSFGYLAKRVLGSSVPHGSDQTDIFRDPGSDTKLDRIHVKIRI</sequence>